<dbReference type="Proteomes" id="UP000578449">
    <property type="component" value="Unassembled WGS sequence"/>
</dbReference>
<keyword evidence="1 3" id="KW-0238">DNA-binding</keyword>
<keyword evidence="2" id="KW-0233">DNA recombination</keyword>
<dbReference type="InterPro" id="IPR011010">
    <property type="entry name" value="DNA_brk_join_enz"/>
</dbReference>
<dbReference type="InterPro" id="IPR010998">
    <property type="entry name" value="Integrase_recombinase_N"/>
</dbReference>
<evidence type="ECO:0000256" key="3">
    <source>
        <dbReference type="PROSITE-ProRule" id="PRU01248"/>
    </source>
</evidence>
<feature type="domain" description="Core-binding (CB)" evidence="4">
    <location>
        <begin position="59"/>
        <end position="138"/>
    </location>
</feature>
<dbReference type="InterPro" id="IPR004107">
    <property type="entry name" value="Integrase_SAM-like_N"/>
</dbReference>
<dbReference type="Gene3D" id="1.10.443.10">
    <property type="entry name" value="Intergrase catalytic core"/>
    <property type="match status" value="1"/>
</dbReference>
<dbReference type="InterPro" id="IPR013762">
    <property type="entry name" value="Integrase-like_cat_sf"/>
</dbReference>
<accession>A0A840PFE5</accession>
<protein>
    <submittedName>
        <fullName evidence="5">Integrase</fullName>
    </submittedName>
</protein>
<dbReference type="GO" id="GO:0015074">
    <property type="term" value="P:DNA integration"/>
    <property type="evidence" value="ECO:0007669"/>
    <property type="project" value="InterPro"/>
</dbReference>
<comment type="caution">
    <text evidence="5">The sequence shown here is derived from an EMBL/GenBank/DDBJ whole genome shotgun (WGS) entry which is preliminary data.</text>
</comment>
<evidence type="ECO:0000313" key="6">
    <source>
        <dbReference type="Proteomes" id="UP000578449"/>
    </source>
</evidence>
<evidence type="ECO:0000313" key="5">
    <source>
        <dbReference type="EMBL" id="MBB5136180.1"/>
    </source>
</evidence>
<gene>
    <name evidence="5" type="ORF">HNP84_005924</name>
</gene>
<dbReference type="InterPro" id="IPR044068">
    <property type="entry name" value="CB"/>
</dbReference>
<organism evidence="5 6">
    <name type="scientific">Thermocatellispora tengchongensis</name>
    <dbReference type="NCBI Taxonomy" id="1073253"/>
    <lineage>
        <taxon>Bacteria</taxon>
        <taxon>Bacillati</taxon>
        <taxon>Actinomycetota</taxon>
        <taxon>Actinomycetes</taxon>
        <taxon>Streptosporangiales</taxon>
        <taxon>Streptosporangiaceae</taxon>
        <taxon>Thermocatellispora</taxon>
    </lineage>
</organism>
<dbReference type="GO" id="GO:0003677">
    <property type="term" value="F:DNA binding"/>
    <property type="evidence" value="ECO:0007669"/>
    <property type="project" value="UniProtKB-UniRule"/>
</dbReference>
<evidence type="ECO:0000256" key="2">
    <source>
        <dbReference type="ARBA" id="ARBA00023172"/>
    </source>
</evidence>
<dbReference type="RefSeq" id="WP_185053098.1">
    <property type="nucleotide sequence ID" value="NZ_BAABIX010000089.1"/>
</dbReference>
<evidence type="ECO:0000259" key="4">
    <source>
        <dbReference type="PROSITE" id="PS51900"/>
    </source>
</evidence>
<reference evidence="5 6" key="1">
    <citation type="submission" date="2020-08" db="EMBL/GenBank/DDBJ databases">
        <title>Genomic Encyclopedia of Type Strains, Phase IV (KMG-IV): sequencing the most valuable type-strain genomes for metagenomic binning, comparative biology and taxonomic classification.</title>
        <authorList>
            <person name="Goeker M."/>
        </authorList>
    </citation>
    <scope>NUCLEOTIDE SEQUENCE [LARGE SCALE GENOMIC DNA]</scope>
    <source>
        <strain evidence="5 6">DSM 45615</strain>
    </source>
</reference>
<dbReference type="GO" id="GO:0006310">
    <property type="term" value="P:DNA recombination"/>
    <property type="evidence" value="ECO:0007669"/>
    <property type="project" value="UniProtKB-KW"/>
</dbReference>
<evidence type="ECO:0000256" key="1">
    <source>
        <dbReference type="ARBA" id="ARBA00023125"/>
    </source>
</evidence>
<dbReference type="EMBL" id="JACHGN010000013">
    <property type="protein sequence ID" value="MBB5136180.1"/>
    <property type="molecule type" value="Genomic_DNA"/>
</dbReference>
<dbReference type="Pfam" id="PF14659">
    <property type="entry name" value="Phage_int_SAM_3"/>
    <property type="match status" value="1"/>
</dbReference>
<dbReference type="Gene3D" id="1.10.150.130">
    <property type="match status" value="1"/>
</dbReference>
<proteinExistence type="predicted"/>
<sequence>MAWAEKRGPWYRVRWRDANGEVNTTPDKYRTKKQALAAAEALDTDQRRGMFIDPSAGRINLAEWAAQWRKAHRVAPSTTAKYDHYLDHHILPAFGEVTLDGIARLAVKQWAGQLGDRYAPATVSGIITLLSVLLTAAVEERMLAINPIQGLRLNASPHVHRGVKRRTRPVPDGRHVVAIAERIRSDHGDGPATMVLTAAYTGMRWGELAGLAPVNCHLEDGYLRIDPDVGALHEVGTQVWLGPPKSSAAARRIDLPPFLVDMLSVVIEGGSGDRVFTAADGGVLRRSNFCRRIWRRPACDGYPTAEEPVPPIL</sequence>
<keyword evidence="6" id="KW-1185">Reference proteome</keyword>
<dbReference type="PROSITE" id="PS51900">
    <property type="entry name" value="CB"/>
    <property type="match status" value="1"/>
</dbReference>
<dbReference type="SUPFAM" id="SSF56349">
    <property type="entry name" value="DNA breaking-rejoining enzymes"/>
    <property type="match status" value="1"/>
</dbReference>
<name>A0A840PFE5_9ACTN</name>
<dbReference type="AlphaFoldDB" id="A0A840PFE5"/>